<sequence>MFGSGTYCQLIPLHRNFTATFGNRFSRAADASPFSPFHLDSLLDIAQPIATIHTSADDNWRAKPLKRGIHARNTPNVIRSVLLVALTVTVQVQPHLDTSLFHPPSPLLCAASAPSALPPLPPSLSPPHLELNPSTSPAFATVFPTTCVNADAEAAGVSHVRLHSLSRVATSSHPLCLTNSHPELTTFISFFNCSPSRHRDKIKLPSRLQRIAHVTAPTARRYFRLDSPASTRADASRPDFTGHPYPSRPSYCSIGPKILSPSSFIAIFSSCVSPLPSFPTSSLHWGMRTAEWEFDRDFDNDPAVFRTTLMRSPEEITTARARKRSAHRGCRRPMWIVVYAGLMTVSPYNFHVDAPSTRLMNAKITPPRYTCSCGKNIQIFPGAGYATPCRGSVPIDLVRQQNYAEMRGVLMALALARAAAVCRSLLLAASAGEGACDVSEPEAQRENCTRGRTGAPKALDAWFRRASSEVELGVHTHSRTPPPLPTYPAPTSFPNFDVVRATVFPPIGTSSTDVTPASACKLTPSSHNLLGPRSIQSPPESFPTLDDVDVLKLAVSVHETRRNTTPYHPTWPMEPLLPPPITPLRRDRRAGDLRRIPFLSLPALHHNRVRHLFIRPKTIWSEDSL</sequence>
<proteinExistence type="predicted"/>
<dbReference type="Proteomes" id="UP001362999">
    <property type="component" value="Unassembled WGS sequence"/>
</dbReference>
<gene>
    <name evidence="1" type="ORF">R3P38DRAFT_3183368</name>
</gene>
<protein>
    <submittedName>
        <fullName evidence="1">Uncharacterized protein</fullName>
    </submittedName>
</protein>
<dbReference type="EMBL" id="JAWWNJ010000019">
    <property type="protein sequence ID" value="KAK7035572.1"/>
    <property type="molecule type" value="Genomic_DNA"/>
</dbReference>
<evidence type="ECO:0000313" key="1">
    <source>
        <dbReference type="EMBL" id="KAK7035572.1"/>
    </source>
</evidence>
<comment type="caution">
    <text evidence="1">The sequence shown here is derived from an EMBL/GenBank/DDBJ whole genome shotgun (WGS) entry which is preliminary data.</text>
</comment>
<reference evidence="1 2" key="1">
    <citation type="journal article" date="2024" name="J Genomics">
        <title>Draft genome sequencing and assembly of Favolaschia claudopus CIRM-BRFM 2984 isolated from oak limbs.</title>
        <authorList>
            <person name="Navarro D."/>
            <person name="Drula E."/>
            <person name="Chaduli D."/>
            <person name="Cazenave R."/>
            <person name="Ahrendt S."/>
            <person name="Wang J."/>
            <person name="Lipzen A."/>
            <person name="Daum C."/>
            <person name="Barry K."/>
            <person name="Grigoriev I.V."/>
            <person name="Favel A."/>
            <person name="Rosso M.N."/>
            <person name="Martin F."/>
        </authorList>
    </citation>
    <scope>NUCLEOTIDE SEQUENCE [LARGE SCALE GENOMIC DNA]</scope>
    <source>
        <strain evidence="1 2">CIRM-BRFM 2984</strain>
    </source>
</reference>
<name>A0AAW0CB05_9AGAR</name>
<dbReference type="AlphaFoldDB" id="A0AAW0CB05"/>
<evidence type="ECO:0000313" key="2">
    <source>
        <dbReference type="Proteomes" id="UP001362999"/>
    </source>
</evidence>
<keyword evidence="2" id="KW-1185">Reference proteome</keyword>
<accession>A0AAW0CB05</accession>
<organism evidence="1 2">
    <name type="scientific">Favolaschia claudopus</name>
    <dbReference type="NCBI Taxonomy" id="2862362"/>
    <lineage>
        <taxon>Eukaryota</taxon>
        <taxon>Fungi</taxon>
        <taxon>Dikarya</taxon>
        <taxon>Basidiomycota</taxon>
        <taxon>Agaricomycotina</taxon>
        <taxon>Agaricomycetes</taxon>
        <taxon>Agaricomycetidae</taxon>
        <taxon>Agaricales</taxon>
        <taxon>Marasmiineae</taxon>
        <taxon>Mycenaceae</taxon>
        <taxon>Favolaschia</taxon>
    </lineage>
</organism>